<name>A0A7C3GD19_9PROT</name>
<dbReference type="EMBL" id="DRMN01000175">
    <property type="protein sequence ID" value="HFB54795.1"/>
    <property type="molecule type" value="Genomic_DNA"/>
</dbReference>
<dbReference type="Pfam" id="PF13231">
    <property type="entry name" value="PMT_2"/>
    <property type="match status" value="1"/>
</dbReference>
<evidence type="ECO:0000259" key="9">
    <source>
        <dbReference type="Pfam" id="PF13231"/>
    </source>
</evidence>
<feature type="non-terminal residue" evidence="10">
    <location>
        <position position="377"/>
    </location>
</feature>
<evidence type="ECO:0000256" key="6">
    <source>
        <dbReference type="ARBA" id="ARBA00022989"/>
    </source>
</evidence>
<dbReference type="GO" id="GO:0016763">
    <property type="term" value="F:pentosyltransferase activity"/>
    <property type="evidence" value="ECO:0007669"/>
    <property type="project" value="TreeGrafter"/>
</dbReference>
<feature type="domain" description="Glycosyltransferase RgtA/B/C/D-like" evidence="9">
    <location>
        <begin position="76"/>
        <end position="210"/>
    </location>
</feature>
<sequence>MPSASKLVPYALAGLGLMAAMLQVFMVLNFEINWDEFFYLGWVYDWRNGELGLVLQTIFLRFFTWLPAISDNEVTQIVAARFIMFVGLSASCAMLVAIIRRFYSARAALLSVLLFLSFSFVFRHATSFRADMILTTLCIMVLWLIMKKHLIWRDVLIAGVVFGFAGMVSIKAIFYAPTISLILLAHWARSGWSKDMLIKSLTMGLVCILFFVGFYALHYSTIPQANSSVDYVSNVAGASLFEAGLFPRWGIFRAGMIQNIFFWICVGLGFAAVGGKLRQKDTLWMAIASLGFALPLLTIVFYRHAYPYYYPFMLAPLTLLIAAAFDTRFVRKDTKRSLMVAALIAVNFIMVAARSAPQNLTAQQQTVAQVHTIFPAP</sequence>
<dbReference type="InterPro" id="IPR038731">
    <property type="entry name" value="RgtA/B/C-like"/>
</dbReference>
<dbReference type="GO" id="GO:0009103">
    <property type="term" value="P:lipopolysaccharide biosynthetic process"/>
    <property type="evidence" value="ECO:0007669"/>
    <property type="project" value="UniProtKB-ARBA"/>
</dbReference>
<gene>
    <name evidence="10" type="ORF">ENJ46_02635</name>
</gene>
<keyword evidence="6 8" id="KW-1133">Transmembrane helix</keyword>
<reference evidence="10" key="1">
    <citation type="journal article" date="2020" name="mSystems">
        <title>Genome- and Community-Level Interaction Insights into Carbon Utilization and Element Cycling Functions of Hydrothermarchaeota in Hydrothermal Sediment.</title>
        <authorList>
            <person name="Zhou Z."/>
            <person name="Liu Y."/>
            <person name="Xu W."/>
            <person name="Pan J."/>
            <person name="Luo Z.H."/>
            <person name="Li M."/>
        </authorList>
    </citation>
    <scope>NUCLEOTIDE SEQUENCE [LARGE SCALE GENOMIC DNA]</scope>
    <source>
        <strain evidence="10">HyVt-489</strain>
    </source>
</reference>
<feature type="transmembrane region" description="Helical" evidence="8">
    <location>
        <begin position="105"/>
        <end position="122"/>
    </location>
</feature>
<evidence type="ECO:0000256" key="5">
    <source>
        <dbReference type="ARBA" id="ARBA00022692"/>
    </source>
</evidence>
<evidence type="ECO:0000256" key="4">
    <source>
        <dbReference type="ARBA" id="ARBA00022679"/>
    </source>
</evidence>
<feature type="transmembrane region" description="Helical" evidence="8">
    <location>
        <begin position="158"/>
        <end position="184"/>
    </location>
</feature>
<proteinExistence type="predicted"/>
<feature type="transmembrane region" description="Helical" evidence="8">
    <location>
        <begin position="7"/>
        <end position="28"/>
    </location>
</feature>
<dbReference type="GO" id="GO:0005886">
    <property type="term" value="C:plasma membrane"/>
    <property type="evidence" value="ECO:0007669"/>
    <property type="project" value="UniProtKB-SubCell"/>
</dbReference>
<feature type="transmembrane region" description="Helical" evidence="8">
    <location>
        <begin position="250"/>
        <end position="271"/>
    </location>
</feature>
<feature type="transmembrane region" description="Helical" evidence="8">
    <location>
        <begin position="129"/>
        <end position="146"/>
    </location>
</feature>
<evidence type="ECO:0000256" key="8">
    <source>
        <dbReference type="SAM" id="Phobius"/>
    </source>
</evidence>
<protein>
    <recommendedName>
        <fullName evidence="9">Glycosyltransferase RgtA/B/C/D-like domain-containing protein</fullName>
    </recommendedName>
</protein>
<comment type="subcellular location">
    <subcellularLocation>
        <location evidence="1">Cell membrane</location>
        <topology evidence="1">Multi-pass membrane protein</topology>
    </subcellularLocation>
</comment>
<feature type="transmembrane region" description="Helical" evidence="8">
    <location>
        <begin position="308"/>
        <end position="325"/>
    </location>
</feature>
<evidence type="ECO:0000313" key="10">
    <source>
        <dbReference type="EMBL" id="HFB54795.1"/>
    </source>
</evidence>
<feature type="transmembrane region" description="Helical" evidence="8">
    <location>
        <begin position="78"/>
        <end position="99"/>
    </location>
</feature>
<feature type="transmembrane region" description="Helical" evidence="8">
    <location>
        <begin position="48"/>
        <end position="66"/>
    </location>
</feature>
<keyword evidence="2" id="KW-1003">Cell membrane</keyword>
<dbReference type="AlphaFoldDB" id="A0A7C3GD19"/>
<feature type="transmembrane region" description="Helical" evidence="8">
    <location>
        <begin position="283"/>
        <end position="302"/>
    </location>
</feature>
<accession>A0A7C3GD19</accession>
<organism evidence="10">
    <name type="scientific">Hellea balneolensis</name>
    <dbReference type="NCBI Taxonomy" id="287478"/>
    <lineage>
        <taxon>Bacteria</taxon>
        <taxon>Pseudomonadati</taxon>
        <taxon>Pseudomonadota</taxon>
        <taxon>Alphaproteobacteria</taxon>
        <taxon>Maricaulales</taxon>
        <taxon>Robiginitomaculaceae</taxon>
        <taxon>Hellea</taxon>
    </lineage>
</organism>
<evidence type="ECO:0000256" key="7">
    <source>
        <dbReference type="ARBA" id="ARBA00023136"/>
    </source>
</evidence>
<dbReference type="PANTHER" id="PTHR33908:SF11">
    <property type="entry name" value="MEMBRANE PROTEIN"/>
    <property type="match status" value="1"/>
</dbReference>
<dbReference type="InterPro" id="IPR050297">
    <property type="entry name" value="LipidA_mod_glycosyltrf_83"/>
</dbReference>
<keyword evidence="7 8" id="KW-0472">Membrane</keyword>
<keyword evidence="3" id="KW-0328">Glycosyltransferase</keyword>
<feature type="transmembrane region" description="Helical" evidence="8">
    <location>
        <begin position="196"/>
        <end position="217"/>
    </location>
</feature>
<feature type="transmembrane region" description="Helical" evidence="8">
    <location>
        <begin position="337"/>
        <end position="356"/>
    </location>
</feature>
<dbReference type="Proteomes" id="UP000886042">
    <property type="component" value="Unassembled WGS sequence"/>
</dbReference>
<comment type="caution">
    <text evidence="10">The sequence shown here is derived from an EMBL/GenBank/DDBJ whole genome shotgun (WGS) entry which is preliminary data.</text>
</comment>
<evidence type="ECO:0000256" key="2">
    <source>
        <dbReference type="ARBA" id="ARBA00022475"/>
    </source>
</evidence>
<keyword evidence="5 8" id="KW-0812">Transmembrane</keyword>
<evidence type="ECO:0000256" key="3">
    <source>
        <dbReference type="ARBA" id="ARBA00022676"/>
    </source>
</evidence>
<evidence type="ECO:0000256" key="1">
    <source>
        <dbReference type="ARBA" id="ARBA00004651"/>
    </source>
</evidence>
<dbReference type="PANTHER" id="PTHR33908">
    <property type="entry name" value="MANNOSYLTRANSFERASE YKCB-RELATED"/>
    <property type="match status" value="1"/>
</dbReference>
<keyword evidence="4" id="KW-0808">Transferase</keyword>